<comment type="domain">
    <text evidence="5">The PRC barrel domain binds ribosomal protein uS19.</text>
</comment>
<evidence type="ECO:0000256" key="2">
    <source>
        <dbReference type="ARBA" id="ARBA00022517"/>
    </source>
</evidence>
<dbReference type="GO" id="GO:0042274">
    <property type="term" value="P:ribosomal small subunit biogenesis"/>
    <property type="evidence" value="ECO:0007669"/>
    <property type="project" value="UniProtKB-UniRule"/>
</dbReference>
<comment type="subunit">
    <text evidence="5">Binds ribosomal protein uS19.</text>
</comment>
<dbReference type="NCBIfam" id="TIGR02273">
    <property type="entry name" value="16S_RimM"/>
    <property type="match status" value="1"/>
</dbReference>
<dbReference type="InterPro" id="IPR002676">
    <property type="entry name" value="RimM_N"/>
</dbReference>
<dbReference type="InterPro" id="IPR036976">
    <property type="entry name" value="RimM_N_sf"/>
</dbReference>
<dbReference type="AlphaFoldDB" id="A0A251ZWE2"/>
<keyword evidence="1 5" id="KW-0963">Cytoplasm</keyword>
<comment type="subcellular location">
    <subcellularLocation>
        <location evidence="5">Cytoplasm</location>
    </subcellularLocation>
</comment>
<dbReference type="SUPFAM" id="SSF50447">
    <property type="entry name" value="Translation proteins"/>
    <property type="match status" value="1"/>
</dbReference>
<dbReference type="SUPFAM" id="SSF50346">
    <property type="entry name" value="PRC-barrel domain"/>
    <property type="match status" value="1"/>
</dbReference>
<dbReference type="GO" id="GO:0005840">
    <property type="term" value="C:ribosome"/>
    <property type="evidence" value="ECO:0007669"/>
    <property type="project" value="InterPro"/>
</dbReference>
<evidence type="ECO:0000259" key="6">
    <source>
        <dbReference type="Pfam" id="PF01782"/>
    </source>
</evidence>
<evidence type="ECO:0000256" key="4">
    <source>
        <dbReference type="ARBA" id="ARBA00023186"/>
    </source>
</evidence>
<protein>
    <recommendedName>
        <fullName evidence="5">Ribosome maturation factor RimM</fullName>
    </recommendedName>
</protein>
<accession>A0A251ZWE2</accession>
<comment type="similarity">
    <text evidence="5">Belongs to the RimM family.</text>
</comment>
<keyword evidence="3 5" id="KW-0698">rRNA processing</keyword>
<name>A0A251ZWE2_9PROT</name>
<dbReference type="RefSeq" id="WP_008853609.1">
    <property type="nucleotide sequence ID" value="NZ_JOPB01000003.1"/>
</dbReference>
<dbReference type="HAMAP" id="MF_00014">
    <property type="entry name" value="Ribosome_mat_RimM"/>
    <property type="match status" value="1"/>
</dbReference>
<evidence type="ECO:0000256" key="1">
    <source>
        <dbReference type="ARBA" id="ARBA00022490"/>
    </source>
</evidence>
<dbReference type="PANTHER" id="PTHR33692">
    <property type="entry name" value="RIBOSOME MATURATION FACTOR RIMM"/>
    <property type="match status" value="1"/>
</dbReference>
<evidence type="ECO:0000256" key="3">
    <source>
        <dbReference type="ARBA" id="ARBA00022552"/>
    </source>
</evidence>
<reference evidence="9" key="1">
    <citation type="submission" date="2014-06" db="EMBL/GenBank/DDBJ databases">
        <authorList>
            <person name="Winans N.J."/>
            <person name="Newell P.D."/>
            <person name="Douglas A.E."/>
        </authorList>
    </citation>
    <scope>NUCLEOTIDE SEQUENCE [LARGE SCALE GENOMIC DNA]</scope>
    <source>
        <strain evidence="9">DmL_052</strain>
    </source>
</reference>
<dbReference type="InterPro" id="IPR009000">
    <property type="entry name" value="Transl_B-barrel_sf"/>
</dbReference>
<comment type="function">
    <text evidence="5">An accessory protein needed during the final step in the assembly of 30S ribosomal subunit, possibly for assembly of the head region. Essential for efficient processing of 16S rRNA. May be needed both before and after RbfA during the maturation of 16S rRNA. It has affinity for free ribosomal 30S subunits but not for 70S ribosomes.</text>
</comment>
<sequence length="181" mass="20636">MKTQLVHVGTIGKPHGVRGLVHLHPCIENPKDLETYGELVDDRGERWTISWQSSKAAALYDSQKKRIEDRNTVEKLTNRKLFVPKDLLPEPEEDEFYFSDLIGLQAKIKHEDQSEEIFGTVHIVHDYGAGVSLEIKRDQGENALIPFTKLCVPEIDVKSGWLLVRPPNEVEVRPSNEKDQS</sequence>
<dbReference type="GO" id="GO:0005737">
    <property type="term" value="C:cytoplasm"/>
    <property type="evidence" value="ECO:0007669"/>
    <property type="project" value="UniProtKB-SubCell"/>
</dbReference>
<feature type="domain" description="RimM N-terminal" evidence="6">
    <location>
        <begin position="8"/>
        <end position="86"/>
    </location>
</feature>
<evidence type="ECO:0000259" key="7">
    <source>
        <dbReference type="Pfam" id="PF24986"/>
    </source>
</evidence>
<comment type="caution">
    <text evidence="8">The sequence shown here is derived from an EMBL/GenBank/DDBJ whole genome shotgun (WGS) entry which is preliminary data.</text>
</comment>
<keyword evidence="9" id="KW-1185">Reference proteome</keyword>
<dbReference type="GO" id="GO:0006364">
    <property type="term" value="P:rRNA processing"/>
    <property type="evidence" value="ECO:0007669"/>
    <property type="project" value="UniProtKB-UniRule"/>
</dbReference>
<dbReference type="Proteomes" id="UP000194946">
    <property type="component" value="Unassembled WGS sequence"/>
</dbReference>
<dbReference type="InterPro" id="IPR011033">
    <property type="entry name" value="PRC_barrel-like_sf"/>
</dbReference>
<dbReference type="PANTHER" id="PTHR33692:SF1">
    <property type="entry name" value="RIBOSOME MATURATION FACTOR RIMM"/>
    <property type="match status" value="1"/>
</dbReference>
<evidence type="ECO:0000313" key="8">
    <source>
        <dbReference type="EMBL" id="OUI78980.1"/>
    </source>
</evidence>
<keyword evidence="4 5" id="KW-0143">Chaperone</keyword>
<dbReference type="GO" id="GO:0043022">
    <property type="term" value="F:ribosome binding"/>
    <property type="evidence" value="ECO:0007669"/>
    <property type="project" value="InterPro"/>
</dbReference>
<dbReference type="Gene3D" id="2.40.30.60">
    <property type="entry name" value="RimM"/>
    <property type="match status" value="1"/>
</dbReference>
<organism evidence="8 9">
    <name type="scientific">Commensalibacter intestini</name>
    <dbReference type="NCBI Taxonomy" id="479936"/>
    <lineage>
        <taxon>Bacteria</taxon>
        <taxon>Pseudomonadati</taxon>
        <taxon>Pseudomonadota</taxon>
        <taxon>Alphaproteobacteria</taxon>
        <taxon>Acetobacterales</taxon>
        <taxon>Acetobacteraceae</taxon>
    </lineage>
</organism>
<dbReference type="Pfam" id="PF24986">
    <property type="entry name" value="PRC_RimM"/>
    <property type="match status" value="1"/>
</dbReference>
<dbReference type="EMBL" id="JOPB01000003">
    <property type="protein sequence ID" value="OUI78980.1"/>
    <property type="molecule type" value="Genomic_DNA"/>
</dbReference>
<dbReference type="InterPro" id="IPR056792">
    <property type="entry name" value="PRC_RimM"/>
</dbReference>
<dbReference type="Pfam" id="PF01782">
    <property type="entry name" value="RimM"/>
    <property type="match status" value="1"/>
</dbReference>
<proteinExistence type="inferred from homology"/>
<dbReference type="Gene3D" id="2.30.30.240">
    <property type="entry name" value="PRC-barrel domain"/>
    <property type="match status" value="1"/>
</dbReference>
<feature type="domain" description="Ribosome maturation factor RimM PRC barrel" evidence="7">
    <location>
        <begin position="99"/>
        <end position="169"/>
    </location>
</feature>
<keyword evidence="2 5" id="KW-0690">Ribosome biogenesis</keyword>
<evidence type="ECO:0000313" key="9">
    <source>
        <dbReference type="Proteomes" id="UP000194946"/>
    </source>
</evidence>
<evidence type="ECO:0000256" key="5">
    <source>
        <dbReference type="HAMAP-Rule" id="MF_00014"/>
    </source>
</evidence>
<dbReference type="InterPro" id="IPR011961">
    <property type="entry name" value="RimM"/>
</dbReference>
<gene>
    <name evidence="5" type="primary">rimM</name>
    <name evidence="8" type="ORF">HK18_06245</name>
</gene>